<organism evidence="3 4">
    <name type="scientific">Streptomyces viridosporus T7A</name>
    <dbReference type="NCBI Taxonomy" id="665577"/>
    <lineage>
        <taxon>Bacteria</taxon>
        <taxon>Bacillati</taxon>
        <taxon>Actinomycetota</taxon>
        <taxon>Actinomycetes</taxon>
        <taxon>Kitasatosporales</taxon>
        <taxon>Streptomycetaceae</taxon>
        <taxon>Streptomyces</taxon>
    </lineage>
</organism>
<feature type="region of interest" description="Disordered" evidence="2">
    <location>
        <begin position="213"/>
        <end position="240"/>
    </location>
</feature>
<proteinExistence type="predicted"/>
<dbReference type="InterPro" id="IPR003737">
    <property type="entry name" value="GlcNAc_PI_deacetylase-related"/>
</dbReference>
<keyword evidence="4" id="KW-1185">Reference proteome</keyword>
<evidence type="ECO:0000313" key="3">
    <source>
        <dbReference type="EMBL" id="QEU83440.1"/>
    </source>
</evidence>
<evidence type="ECO:0000256" key="2">
    <source>
        <dbReference type="SAM" id="MobiDB-lite"/>
    </source>
</evidence>
<sequence>MTDVLIVVAHPDDAEIAMGMRMHDHALIGDHVRVHCLSPGASTPEGAERRRSECLAAGALLGVAEYSFSRIPDNEFVERRVEINRELFRAFRERRPDVVYTHFPYDQHLDHRITADEVTTVALREADDLCYFRSPYSHDFEPNLHFVGTPDLLAAKQAALACFTSQQQLDMAVFSGLTELAYRQHVHHRVVEHFPDDAHGAEMFRTARQIVHASRPAAARPEMRHRPQSHTSGTRPPPDQ</sequence>
<dbReference type="Pfam" id="PF02585">
    <property type="entry name" value="PIG-L"/>
    <property type="match status" value="1"/>
</dbReference>
<evidence type="ECO:0000313" key="4">
    <source>
        <dbReference type="Proteomes" id="UP000327143"/>
    </source>
</evidence>
<dbReference type="PANTHER" id="PTHR12993">
    <property type="entry name" value="N-ACETYLGLUCOSAMINYL-PHOSPHATIDYLINOSITOL DE-N-ACETYLASE-RELATED"/>
    <property type="match status" value="1"/>
</dbReference>
<dbReference type="PANTHER" id="PTHR12993:SF26">
    <property type="entry name" value="1D-MYO-INOSITOL 2-ACETAMIDO-2-DEOXY-ALPHA-D-GLUCOPYRANOSIDE DEACETYLASE"/>
    <property type="match status" value="1"/>
</dbReference>
<dbReference type="InterPro" id="IPR024078">
    <property type="entry name" value="LmbE-like_dom_sf"/>
</dbReference>
<dbReference type="Proteomes" id="UP000327143">
    <property type="component" value="Chromosome"/>
</dbReference>
<gene>
    <name evidence="3" type="ORF">CP969_00565</name>
</gene>
<dbReference type="SUPFAM" id="SSF102588">
    <property type="entry name" value="LmbE-like"/>
    <property type="match status" value="1"/>
</dbReference>
<dbReference type="Gene3D" id="3.40.50.10320">
    <property type="entry name" value="LmbE-like"/>
    <property type="match status" value="1"/>
</dbReference>
<keyword evidence="1" id="KW-0862">Zinc</keyword>
<reference evidence="3 4" key="1">
    <citation type="submission" date="2017-09" db="EMBL/GenBank/DDBJ databases">
        <authorList>
            <person name="Lee N."/>
            <person name="Cho B.-K."/>
        </authorList>
    </citation>
    <scope>NUCLEOTIDE SEQUENCE [LARGE SCALE GENOMIC DNA]</scope>
    <source>
        <strain evidence="3 4">ATCC 39115</strain>
    </source>
</reference>
<dbReference type="RefSeq" id="WP_016828426.1">
    <property type="nucleotide sequence ID" value="NZ_CP023700.1"/>
</dbReference>
<accession>A0ABX6A6T2</accession>
<protein>
    <submittedName>
        <fullName evidence="3">PIG-L family deacetylase</fullName>
    </submittedName>
</protein>
<evidence type="ECO:0000256" key="1">
    <source>
        <dbReference type="ARBA" id="ARBA00022833"/>
    </source>
</evidence>
<dbReference type="EMBL" id="CP023700">
    <property type="protein sequence ID" value="QEU83440.1"/>
    <property type="molecule type" value="Genomic_DNA"/>
</dbReference>
<name>A0ABX6A6T2_STRVD</name>